<proteinExistence type="predicted"/>
<dbReference type="GO" id="GO:0009229">
    <property type="term" value="P:thiamine diphosphate biosynthetic process"/>
    <property type="evidence" value="ECO:0007669"/>
    <property type="project" value="UniProtKB-UniPathway"/>
</dbReference>
<dbReference type="GO" id="GO:0009228">
    <property type="term" value="P:thiamine biosynthetic process"/>
    <property type="evidence" value="ECO:0007669"/>
    <property type="project" value="InterPro"/>
</dbReference>
<keyword evidence="6" id="KW-0067">ATP-binding</keyword>
<keyword evidence="3 8" id="KW-0808">Transferase</keyword>
<comment type="caution">
    <text evidence="8">The sequence shown here is derived from an EMBL/GenBank/DDBJ whole genome shotgun (WGS) entry which is preliminary data.</text>
</comment>
<dbReference type="GO" id="GO:0008902">
    <property type="term" value="F:hydroxymethylpyrimidine kinase activity"/>
    <property type="evidence" value="ECO:0007669"/>
    <property type="project" value="UniProtKB-EC"/>
</dbReference>
<evidence type="ECO:0000256" key="6">
    <source>
        <dbReference type="ARBA" id="ARBA00022840"/>
    </source>
</evidence>
<dbReference type="GO" id="GO:0005829">
    <property type="term" value="C:cytosol"/>
    <property type="evidence" value="ECO:0007669"/>
    <property type="project" value="TreeGrafter"/>
</dbReference>
<dbReference type="SUPFAM" id="SSF53613">
    <property type="entry name" value="Ribokinase-like"/>
    <property type="match status" value="1"/>
</dbReference>
<dbReference type="RefSeq" id="WP_168935162.1">
    <property type="nucleotide sequence ID" value="NZ_JABAFY010000009.1"/>
</dbReference>
<dbReference type="GO" id="GO:0005524">
    <property type="term" value="F:ATP binding"/>
    <property type="evidence" value="ECO:0007669"/>
    <property type="project" value="UniProtKB-KW"/>
</dbReference>
<evidence type="ECO:0000259" key="7">
    <source>
        <dbReference type="Pfam" id="PF08543"/>
    </source>
</evidence>
<keyword evidence="5 8" id="KW-0418">Kinase</keyword>
<evidence type="ECO:0000313" key="9">
    <source>
        <dbReference type="Proteomes" id="UP000522333"/>
    </source>
</evidence>
<dbReference type="EC" id="2.7.1.49" evidence="2"/>
<organism evidence="8 9">
    <name type="scientific">Desulfovibrio piger</name>
    <dbReference type="NCBI Taxonomy" id="901"/>
    <lineage>
        <taxon>Bacteria</taxon>
        <taxon>Pseudomonadati</taxon>
        <taxon>Thermodesulfobacteriota</taxon>
        <taxon>Desulfovibrionia</taxon>
        <taxon>Desulfovibrionales</taxon>
        <taxon>Desulfovibrionaceae</taxon>
        <taxon>Desulfovibrio</taxon>
    </lineage>
</organism>
<dbReference type="InterPro" id="IPR029056">
    <property type="entry name" value="Ribokinase-like"/>
</dbReference>
<dbReference type="UniPathway" id="UPA00060">
    <property type="reaction ID" value="UER00138"/>
</dbReference>
<dbReference type="CDD" id="cd01169">
    <property type="entry name" value="HMPP_kinase"/>
    <property type="match status" value="1"/>
</dbReference>
<evidence type="ECO:0000256" key="2">
    <source>
        <dbReference type="ARBA" id="ARBA00012135"/>
    </source>
</evidence>
<evidence type="ECO:0000313" key="8">
    <source>
        <dbReference type="EMBL" id="NME51706.1"/>
    </source>
</evidence>
<dbReference type="Pfam" id="PF08543">
    <property type="entry name" value="Phos_pyr_kin"/>
    <property type="match status" value="1"/>
</dbReference>
<evidence type="ECO:0000256" key="4">
    <source>
        <dbReference type="ARBA" id="ARBA00022741"/>
    </source>
</evidence>
<reference evidence="8 9" key="1">
    <citation type="submission" date="2020-04" db="EMBL/GenBank/DDBJ databases">
        <authorList>
            <person name="Hitch T.C.A."/>
            <person name="Wylensek D."/>
            <person name="Clavel T."/>
        </authorList>
    </citation>
    <scope>NUCLEOTIDE SEQUENCE [LARGE SCALE GENOMIC DNA]</scope>
    <source>
        <strain evidence="8 9">PG-251-APC-1</strain>
    </source>
</reference>
<dbReference type="PANTHER" id="PTHR20858:SF17">
    <property type="entry name" value="HYDROXYMETHYLPYRIMIDINE_PHOSPHOMETHYLPYRIMIDINE KINASE THI20-RELATED"/>
    <property type="match status" value="1"/>
</dbReference>
<keyword evidence="4" id="KW-0547">Nucleotide-binding</keyword>
<dbReference type="NCBIfam" id="TIGR00097">
    <property type="entry name" value="HMP-P_kinase"/>
    <property type="match status" value="1"/>
</dbReference>
<dbReference type="FunFam" id="3.40.1190.20:FF:000003">
    <property type="entry name" value="Phosphomethylpyrimidine kinase ThiD"/>
    <property type="match status" value="1"/>
</dbReference>
<feature type="domain" description="Pyridoxamine kinase/Phosphomethylpyrimidine kinase" evidence="7">
    <location>
        <begin position="13"/>
        <end position="258"/>
    </location>
</feature>
<accession>A0A848CEB0</accession>
<dbReference type="GO" id="GO:0008972">
    <property type="term" value="F:phosphomethylpyrimidine kinase activity"/>
    <property type="evidence" value="ECO:0007669"/>
    <property type="project" value="InterPro"/>
</dbReference>
<dbReference type="Gene3D" id="3.40.1190.20">
    <property type="match status" value="1"/>
</dbReference>
<dbReference type="InterPro" id="IPR004399">
    <property type="entry name" value="HMP/HMP-P_kinase_dom"/>
</dbReference>
<dbReference type="PANTHER" id="PTHR20858">
    <property type="entry name" value="PHOSPHOMETHYLPYRIMIDINE KINASE"/>
    <property type="match status" value="1"/>
</dbReference>
<gene>
    <name evidence="8" type="primary">thiD</name>
    <name evidence="8" type="ORF">HF854_03970</name>
</gene>
<evidence type="ECO:0000256" key="5">
    <source>
        <dbReference type="ARBA" id="ARBA00022777"/>
    </source>
</evidence>
<evidence type="ECO:0000256" key="1">
    <source>
        <dbReference type="ARBA" id="ARBA00004948"/>
    </source>
</evidence>
<dbReference type="EMBL" id="JABAFY010000009">
    <property type="protein sequence ID" value="NME51706.1"/>
    <property type="molecule type" value="Genomic_DNA"/>
</dbReference>
<sequence length="269" mass="27715">MRTPNILTIAGSDSGGGAGIQADLKTIMALDGYGMSVITALTAQNGLGVTGIHAPEPEFVVLQLRAVLDGFPVHAAKTGMLFSAGIINALADALRDRSFPLVVDPVSVSQSGSRLLREDAVEALKERMIPGCDLLTPNRPEAEMLTGMTISCADDAAAAGEALIGMGAKAVLIKGGHMESSIVVTDCLCQAGQAPKFLPQPKVETNNNHGTGCTLSAAIATGLGHGLPLQVAVTRAQEFLNLALRKSYAPGKGCGPVNHAARRQASLQN</sequence>
<name>A0A848CEB0_9BACT</name>
<comment type="pathway">
    <text evidence="1">Cofactor biosynthesis; thiamine diphosphate biosynthesis.</text>
</comment>
<evidence type="ECO:0000256" key="3">
    <source>
        <dbReference type="ARBA" id="ARBA00022679"/>
    </source>
</evidence>
<protein>
    <recommendedName>
        <fullName evidence="2">hydroxymethylpyrimidine kinase</fullName>
        <ecNumber evidence="2">2.7.1.49</ecNumber>
    </recommendedName>
</protein>
<dbReference type="InterPro" id="IPR013749">
    <property type="entry name" value="PM/HMP-P_kinase-1"/>
</dbReference>
<dbReference type="Proteomes" id="UP000522333">
    <property type="component" value="Unassembled WGS sequence"/>
</dbReference>
<dbReference type="AlphaFoldDB" id="A0A848CEB0"/>